<protein>
    <submittedName>
        <fullName evidence="3">Helix-turn-helix domain-containing protein</fullName>
    </submittedName>
</protein>
<keyword evidence="4" id="KW-1185">Reference proteome</keyword>
<feature type="domain" description="HTH cro/C1-type" evidence="2">
    <location>
        <begin position="34"/>
        <end position="89"/>
    </location>
</feature>
<accession>A0ABW3TJX0</accession>
<organism evidence="3 4">
    <name type="scientific">Leucobacter albus</name>
    <dbReference type="NCBI Taxonomy" id="272210"/>
    <lineage>
        <taxon>Bacteria</taxon>
        <taxon>Bacillati</taxon>
        <taxon>Actinomycetota</taxon>
        <taxon>Actinomycetes</taxon>
        <taxon>Micrococcales</taxon>
        <taxon>Microbacteriaceae</taxon>
        <taxon>Leucobacter</taxon>
    </lineage>
</organism>
<dbReference type="EMBL" id="JBHTLY010000001">
    <property type="protein sequence ID" value="MFD1201036.1"/>
    <property type="molecule type" value="Genomic_DNA"/>
</dbReference>
<evidence type="ECO:0000313" key="3">
    <source>
        <dbReference type="EMBL" id="MFD1201036.1"/>
    </source>
</evidence>
<evidence type="ECO:0000256" key="1">
    <source>
        <dbReference type="SAM" id="MobiDB-lite"/>
    </source>
</evidence>
<dbReference type="SUPFAM" id="SSF47413">
    <property type="entry name" value="lambda repressor-like DNA-binding domains"/>
    <property type="match status" value="1"/>
</dbReference>
<feature type="region of interest" description="Disordered" evidence="1">
    <location>
        <begin position="94"/>
        <end position="119"/>
    </location>
</feature>
<dbReference type="Gene3D" id="1.10.260.40">
    <property type="entry name" value="lambda repressor-like DNA-binding domains"/>
    <property type="match status" value="1"/>
</dbReference>
<proteinExistence type="predicted"/>
<comment type="caution">
    <text evidence="3">The sequence shown here is derived from an EMBL/GenBank/DDBJ whole genome shotgun (WGS) entry which is preliminary data.</text>
</comment>
<dbReference type="SMART" id="SM00530">
    <property type="entry name" value="HTH_XRE"/>
    <property type="match status" value="1"/>
</dbReference>
<dbReference type="RefSeq" id="WP_343959792.1">
    <property type="nucleotide sequence ID" value="NZ_BAAAKZ010000003.1"/>
</dbReference>
<dbReference type="InterPro" id="IPR010982">
    <property type="entry name" value="Lambda_DNA-bd_dom_sf"/>
</dbReference>
<evidence type="ECO:0000259" key="2">
    <source>
        <dbReference type="PROSITE" id="PS50943"/>
    </source>
</evidence>
<dbReference type="Pfam" id="PF01381">
    <property type="entry name" value="HTH_3"/>
    <property type="match status" value="1"/>
</dbReference>
<gene>
    <name evidence="3" type="ORF">ACFQ3U_03920</name>
</gene>
<dbReference type="Proteomes" id="UP001597181">
    <property type="component" value="Unassembled WGS sequence"/>
</dbReference>
<sequence length="119" mass="13275">MATLTELLDAAGPHPASQRAEFLAARDLQFRKQLVSWRIARGISQQELGERMGISQQAVNKFERYDSDPKLSSVRRYANALGLLIQYEIIDDNHQGAQAPEDNSVARGTESEPVATHRV</sequence>
<dbReference type="CDD" id="cd00093">
    <property type="entry name" value="HTH_XRE"/>
    <property type="match status" value="1"/>
</dbReference>
<reference evidence="4" key="1">
    <citation type="journal article" date="2019" name="Int. J. Syst. Evol. Microbiol.">
        <title>The Global Catalogue of Microorganisms (GCM) 10K type strain sequencing project: providing services to taxonomists for standard genome sequencing and annotation.</title>
        <authorList>
            <consortium name="The Broad Institute Genomics Platform"/>
            <consortium name="The Broad Institute Genome Sequencing Center for Infectious Disease"/>
            <person name="Wu L."/>
            <person name="Ma J."/>
        </authorList>
    </citation>
    <scope>NUCLEOTIDE SEQUENCE [LARGE SCALE GENOMIC DNA]</scope>
    <source>
        <strain evidence="4">CCUG 50213</strain>
    </source>
</reference>
<dbReference type="PROSITE" id="PS50943">
    <property type="entry name" value="HTH_CROC1"/>
    <property type="match status" value="1"/>
</dbReference>
<dbReference type="InterPro" id="IPR001387">
    <property type="entry name" value="Cro/C1-type_HTH"/>
</dbReference>
<evidence type="ECO:0000313" key="4">
    <source>
        <dbReference type="Proteomes" id="UP001597181"/>
    </source>
</evidence>
<name>A0ABW3TJX0_9MICO</name>